<accession>A0A369M6U8</accession>
<dbReference type="Proteomes" id="UP000253970">
    <property type="component" value="Unassembled WGS sequence"/>
</dbReference>
<sequence>MRHYAVNSPPPPEFSIIYKLLHHLNLGGRRKVSMSLCKACGQPLVFPTHLAQTEKAFVRPKRAFMAI</sequence>
<protein>
    <submittedName>
        <fullName evidence="1">Uncharacterized protein</fullName>
    </submittedName>
</protein>
<dbReference type="AlphaFoldDB" id="A0A369M6U8"/>
<reference evidence="1 2" key="1">
    <citation type="journal article" date="2018" name="Elife">
        <title>Discovery and characterization of a prevalent human gut bacterial enzyme sufficient for the inactivation of a family of plant toxins.</title>
        <authorList>
            <person name="Koppel N."/>
            <person name="Bisanz J.E."/>
            <person name="Pandelia M.E."/>
            <person name="Turnbaugh P.J."/>
            <person name="Balskus E.P."/>
        </authorList>
    </citation>
    <scope>NUCLEOTIDE SEQUENCE [LARGE SCALE GENOMIC DNA]</scope>
    <source>
        <strain evidence="1 2">W1 BHI 6</strain>
    </source>
</reference>
<evidence type="ECO:0000313" key="1">
    <source>
        <dbReference type="EMBL" id="RDB66647.1"/>
    </source>
</evidence>
<organism evidence="1 2">
    <name type="scientific">Eggerthella lenta</name>
    <name type="common">Eubacterium lentum</name>
    <dbReference type="NCBI Taxonomy" id="84112"/>
    <lineage>
        <taxon>Bacteria</taxon>
        <taxon>Bacillati</taxon>
        <taxon>Actinomycetota</taxon>
        <taxon>Coriobacteriia</taxon>
        <taxon>Eggerthellales</taxon>
        <taxon>Eggerthellaceae</taxon>
        <taxon>Eggerthella</taxon>
    </lineage>
</organism>
<gene>
    <name evidence="1" type="ORF">C1875_13950</name>
</gene>
<evidence type="ECO:0000313" key="2">
    <source>
        <dbReference type="Proteomes" id="UP000253970"/>
    </source>
</evidence>
<comment type="caution">
    <text evidence="1">The sequence shown here is derived from an EMBL/GenBank/DDBJ whole genome shotgun (WGS) entry which is preliminary data.</text>
</comment>
<name>A0A369M6U8_EGGLN</name>
<proteinExistence type="predicted"/>
<dbReference type="EMBL" id="PPTU01000034">
    <property type="protein sequence ID" value="RDB66647.1"/>
    <property type="molecule type" value="Genomic_DNA"/>
</dbReference>